<feature type="compositionally biased region" description="Acidic residues" evidence="1">
    <location>
        <begin position="186"/>
        <end position="196"/>
    </location>
</feature>
<comment type="caution">
    <text evidence="2">The sequence shown here is derived from an EMBL/GenBank/DDBJ whole genome shotgun (WGS) entry which is preliminary data.</text>
</comment>
<sequence length="339" mass="34986">MTPAARVDGPAAEFGTGLQLTRVRPTADGRHEWWHGAGSRRASPPTAPLAAHVPRHTAGARLVTPVVSDAGLAYLADGPYSAAAWLRDPRPAARRLAAHALASAGTALRHLHTTPAPTGAPPPALTRLRGFADGTDGGDGDLAAVRCLREQALRVWGAARLSTLRSWCAEVATPASAPTVAPASGDGDDDGDGDGDGGERGDRDGHGLVLVHGFASLGALVPPLSRGPVALLTGEDLGAARPELDLGWLLGDLAELAWAVPVWGEEPGVDLPAVLLDAYGPGADRELAARAAVLRIATHMRDFAAYCGWSDELADYTAFVADLIDEEGRRAVPGGATTR</sequence>
<gene>
    <name evidence="2" type="ORF">ABZZ21_16305</name>
</gene>
<keyword evidence="3" id="KW-1185">Reference proteome</keyword>
<name>A0ABV2UX22_9ACTN</name>
<dbReference type="EMBL" id="JBEXPZ010000019">
    <property type="protein sequence ID" value="MET9846093.1"/>
    <property type="molecule type" value="Genomic_DNA"/>
</dbReference>
<evidence type="ECO:0000313" key="2">
    <source>
        <dbReference type="EMBL" id="MET9846093.1"/>
    </source>
</evidence>
<protein>
    <recommendedName>
        <fullName evidence="4">Aminoglycoside phosphotransferase domain-containing protein</fullName>
    </recommendedName>
</protein>
<feature type="compositionally biased region" description="Low complexity" evidence="1">
    <location>
        <begin position="175"/>
        <end position="185"/>
    </location>
</feature>
<evidence type="ECO:0000256" key="1">
    <source>
        <dbReference type="SAM" id="MobiDB-lite"/>
    </source>
</evidence>
<dbReference type="RefSeq" id="WP_355397456.1">
    <property type="nucleotide sequence ID" value="NZ_JBEXPZ010000019.1"/>
</dbReference>
<proteinExistence type="predicted"/>
<reference evidence="2 3" key="1">
    <citation type="submission" date="2024-06" db="EMBL/GenBank/DDBJ databases">
        <title>The Natural Products Discovery Center: Release of the First 8490 Sequenced Strains for Exploring Actinobacteria Biosynthetic Diversity.</title>
        <authorList>
            <person name="Kalkreuter E."/>
            <person name="Kautsar S.A."/>
            <person name="Yang D."/>
            <person name="Bader C.D."/>
            <person name="Teijaro C.N."/>
            <person name="Fluegel L."/>
            <person name="Davis C.M."/>
            <person name="Simpson J.R."/>
            <person name="Lauterbach L."/>
            <person name="Steele A.D."/>
            <person name="Gui C."/>
            <person name="Meng S."/>
            <person name="Li G."/>
            <person name="Viehrig K."/>
            <person name="Ye F."/>
            <person name="Su P."/>
            <person name="Kiefer A.F."/>
            <person name="Nichols A."/>
            <person name="Cepeda A.J."/>
            <person name="Yan W."/>
            <person name="Fan B."/>
            <person name="Jiang Y."/>
            <person name="Adhikari A."/>
            <person name="Zheng C.-J."/>
            <person name="Schuster L."/>
            <person name="Cowan T.M."/>
            <person name="Smanski M.J."/>
            <person name="Chevrette M.G."/>
            <person name="De Carvalho L.P.S."/>
            <person name="Shen B."/>
        </authorList>
    </citation>
    <scope>NUCLEOTIDE SEQUENCE [LARGE SCALE GENOMIC DNA]</scope>
    <source>
        <strain evidence="2 3">NPDC006434</strain>
    </source>
</reference>
<organism evidence="2 3">
    <name type="scientific">Streptomyces ossamyceticus</name>
    <dbReference type="NCBI Taxonomy" id="249581"/>
    <lineage>
        <taxon>Bacteria</taxon>
        <taxon>Bacillati</taxon>
        <taxon>Actinomycetota</taxon>
        <taxon>Actinomycetes</taxon>
        <taxon>Kitasatosporales</taxon>
        <taxon>Streptomycetaceae</taxon>
        <taxon>Streptomyces</taxon>
    </lineage>
</organism>
<dbReference type="Proteomes" id="UP001550210">
    <property type="component" value="Unassembled WGS sequence"/>
</dbReference>
<evidence type="ECO:0008006" key="4">
    <source>
        <dbReference type="Google" id="ProtNLM"/>
    </source>
</evidence>
<feature type="region of interest" description="Disordered" evidence="1">
    <location>
        <begin position="175"/>
        <end position="203"/>
    </location>
</feature>
<evidence type="ECO:0000313" key="3">
    <source>
        <dbReference type="Proteomes" id="UP001550210"/>
    </source>
</evidence>
<accession>A0ABV2UX22</accession>